<evidence type="ECO:0000313" key="2">
    <source>
        <dbReference type="Proteomes" id="UP000675880"/>
    </source>
</evidence>
<name>A0ABM8S9K7_9BACT</name>
<evidence type="ECO:0000313" key="1">
    <source>
        <dbReference type="EMBL" id="CAE6796196.1"/>
    </source>
</evidence>
<keyword evidence="2" id="KW-1185">Reference proteome</keyword>
<dbReference type="EMBL" id="CAJNBJ010000020">
    <property type="protein sequence ID" value="CAE6796196.1"/>
    <property type="molecule type" value="Genomic_DNA"/>
</dbReference>
<accession>A0ABM8S9K7</accession>
<proteinExistence type="predicted"/>
<dbReference type="Proteomes" id="UP000675880">
    <property type="component" value="Unassembled WGS sequence"/>
</dbReference>
<organism evidence="1 2">
    <name type="scientific">Nitrospira defluvii</name>
    <dbReference type="NCBI Taxonomy" id="330214"/>
    <lineage>
        <taxon>Bacteria</taxon>
        <taxon>Pseudomonadati</taxon>
        <taxon>Nitrospirota</taxon>
        <taxon>Nitrospiria</taxon>
        <taxon>Nitrospirales</taxon>
        <taxon>Nitrospiraceae</taxon>
        <taxon>Nitrospira</taxon>
    </lineage>
</organism>
<sequence length="121" mass="13722">MLSLQHRENLTQRARAHVSRGLCRVKRVSNAASSVRIVRQSYDTAFHSGPMGRLQIFESIEAISTVCITLTSLSSIAQVLRQFQDAQLDSDDVLFGRHDPRSFDEEDCIYISDLNLPFRPN</sequence>
<comment type="caution">
    <text evidence="1">The sequence shown here is derived from an EMBL/GenBank/DDBJ whole genome shotgun (WGS) entry which is preliminary data.</text>
</comment>
<gene>
    <name evidence="1" type="ORF">NSPZN2_70104</name>
</gene>
<protein>
    <submittedName>
        <fullName evidence="1">Uncharacterized protein</fullName>
    </submittedName>
</protein>
<reference evidence="1 2" key="1">
    <citation type="submission" date="2021-02" db="EMBL/GenBank/DDBJ databases">
        <authorList>
            <person name="Han P."/>
        </authorList>
    </citation>
    <scope>NUCLEOTIDE SEQUENCE [LARGE SCALE GENOMIC DNA]</scope>
    <source>
        <strain evidence="1">Candidatus Nitrospira sp. ZN2</strain>
    </source>
</reference>